<sequence length="251" mass="27688">MDRNNHYRYAQPSAHPSFSRVIATMTPPSISVIPSSSTTTVSPKPLKPPLVVQPQLPSLETKVFSRRNAVVWLSLIAPLTYPASALSFGISGPKEWLRDQKKKTAKYLLAPIDASRNILGSAYLLLTRTEPDFGEKELEEVQSLLRSAARDCIPQERNSFVQFQSNSGVEVCTFRLVVKNASSLLADKDPVKLAAETKLIDLIRSFASLSDMANEIDVQVASNRQKVANALMDTVTCLDKLEQGVKECLEV</sequence>
<dbReference type="PANTHER" id="PTHR36398:SF1">
    <property type="entry name" value="PLASMA MEMBRANE FUSION PROTEIN"/>
    <property type="match status" value="1"/>
</dbReference>
<dbReference type="Gramene" id="OIT04056">
    <property type="protein sequence ID" value="OIT04056"/>
    <property type="gene ID" value="A4A49_29874"/>
</dbReference>
<name>A0A1J6ITZ9_NICAT</name>
<dbReference type="Proteomes" id="UP000187609">
    <property type="component" value="Unassembled WGS sequence"/>
</dbReference>
<accession>A0A1J6ITZ9</accession>
<proteinExistence type="predicted"/>
<evidence type="ECO:0000313" key="2">
    <source>
        <dbReference type="Proteomes" id="UP000187609"/>
    </source>
</evidence>
<dbReference type="AlphaFoldDB" id="A0A1J6ITZ9"/>
<gene>
    <name evidence="1" type="ORF">A4A49_29874</name>
</gene>
<dbReference type="PANTHER" id="PTHR36398">
    <property type="entry name" value="PLASMA MEMBRANE FUSION PROTEIN"/>
    <property type="match status" value="1"/>
</dbReference>
<keyword evidence="2" id="KW-1185">Reference proteome</keyword>
<evidence type="ECO:0000313" key="1">
    <source>
        <dbReference type="EMBL" id="OIT04056.1"/>
    </source>
</evidence>
<dbReference type="OrthoDB" id="1895912at2759"/>
<dbReference type="STRING" id="49451.A0A1J6ITZ9"/>
<organism evidence="1 2">
    <name type="scientific">Nicotiana attenuata</name>
    <name type="common">Coyote tobacco</name>
    <dbReference type="NCBI Taxonomy" id="49451"/>
    <lineage>
        <taxon>Eukaryota</taxon>
        <taxon>Viridiplantae</taxon>
        <taxon>Streptophyta</taxon>
        <taxon>Embryophyta</taxon>
        <taxon>Tracheophyta</taxon>
        <taxon>Spermatophyta</taxon>
        <taxon>Magnoliopsida</taxon>
        <taxon>eudicotyledons</taxon>
        <taxon>Gunneridae</taxon>
        <taxon>Pentapetalae</taxon>
        <taxon>asterids</taxon>
        <taxon>lamiids</taxon>
        <taxon>Solanales</taxon>
        <taxon>Solanaceae</taxon>
        <taxon>Nicotianoideae</taxon>
        <taxon>Nicotianeae</taxon>
        <taxon>Nicotiana</taxon>
    </lineage>
</organism>
<dbReference type="KEGG" id="nau:109224894"/>
<comment type="caution">
    <text evidence="1">The sequence shown here is derived from an EMBL/GenBank/DDBJ whole genome shotgun (WGS) entry which is preliminary data.</text>
</comment>
<protein>
    <submittedName>
        <fullName evidence="1">Uncharacterized protein</fullName>
    </submittedName>
</protein>
<reference evidence="1" key="1">
    <citation type="submission" date="2016-11" db="EMBL/GenBank/DDBJ databases">
        <title>The genome of Nicotiana attenuata.</title>
        <authorList>
            <person name="Xu S."/>
            <person name="Brockmoeller T."/>
            <person name="Gaquerel E."/>
            <person name="Navarro A."/>
            <person name="Kuhl H."/>
            <person name="Gase K."/>
            <person name="Ling Z."/>
            <person name="Zhou W."/>
            <person name="Kreitzer C."/>
            <person name="Stanke M."/>
            <person name="Tang H."/>
            <person name="Lyons E."/>
            <person name="Pandey P."/>
            <person name="Pandey S.P."/>
            <person name="Timmermann B."/>
            <person name="Baldwin I.T."/>
        </authorList>
    </citation>
    <scope>NUCLEOTIDE SEQUENCE [LARGE SCALE GENOMIC DNA]</scope>
    <source>
        <strain evidence="1">UT</strain>
    </source>
</reference>
<dbReference type="EMBL" id="MJEQ01037186">
    <property type="protein sequence ID" value="OIT04056.1"/>
    <property type="molecule type" value="Genomic_DNA"/>
</dbReference>
<dbReference type="GO" id="GO:0009507">
    <property type="term" value="C:chloroplast"/>
    <property type="evidence" value="ECO:0007669"/>
    <property type="project" value="TreeGrafter"/>
</dbReference>
<dbReference type="OMA" id="CLDNFEQ"/>